<dbReference type="PANTHER" id="PTHR32060:SF30">
    <property type="entry name" value="CARBOXY-TERMINAL PROCESSING PROTEASE CTPA"/>
    <property type="match status" value="1"/>
</dbReference>
<dbReference type="SUPFAM" id="SSF52096">
    <property type="entry name" value="ClpP/crotonase"/>
    <property type="match status" value="1"/>
</dbReference>
<feature type="non-terminal residue" evidence="4">
    <location>
        <position position="282"/>
    </location>
</feature>
<evidence type="ECO:0000256" key="1">
    <source>
        <dbReference type="ARBA" id="ARBA00022670"/>
    </source>
</evidence>
<evidence type="ECO:0000256" key="2">
    <source>
        <dbReference type="ARBA" id="ARBA00022801"/>
    </source>
</evidence>
<sequence>MGVPGTTVNLVISRNGIQKNFTITREKILVDPVPHYQMISEQIGYIAFDRFNNKASSSVKNAFVELKTQGMSKLILDLRGNPGGLLNEAIDITNFFVPKNEVVVSTKAKLKKWSEVYRTRYEPIDLDIPVVVLIDGRSASASEIVAGSLQDLDRAVIVGERSFGKGLVQRYRNLTYGTKLKLTISKYYTPSGRNIQELDYTHRNGSDIPKFSDETRNAFETKNGRVVYDGGGIQPDVNVKKTKETKATKALMKSDAIFSFANAFYYKNEQIAPPEEFVLGEK</sequence>
<dbReference type="GO" id="GO:0004175">
    <property type="term" value="F:endopeptidase activity"/>
    <property type="evidence" value="ECO:0007669"/>
    <property type="project" value="TreeGrafter"/>
</dbReference>
<dbReference type="CDD" id="cd07560">
    <property type="entry name" value="Peptidase_S41_CPP"/>
    <property type="match status" value="1"/>
</dbReference>
<dbReference type="OrthoDB" id="5911912at2759"/>
<dbReference type="InterPro" id="IPR036034">
    <property type="entry name" value="PDZ_sf"/>
</dbReference>
<dbReference type="GO" id="GO:0006508">
    <property type="term" value="P:proteolysis"/>
    <property type="evidence" value="ECO:0007669"/>
    <property type="project" value="UniProtKB-KW"/>
</dbReference>
<keyword evidence="1" id="KW-0645">Protease</keyword>
<dbReference type="InterPro" id="IPR029045">
    <property type="entry name" value="ClpP/crotonase-like_dom_sf"/>
</dbReference>
<dbReference type="Gene3D" id="3.90.226.10">
    <property type="entry name" value="2-enoyl-CoA Hydratase, Chain A, domain 1"/>
    <property type="match status" value="1"/>
</dbReference>
<evidence type="ECO:0000256" key="3">
    <source>
        <dbReference type="ARBA" id="ARBA00022825"/>
    </source>
</evidence>
<protein>
    <submittedName>
        <fullName evidence="4">Uncharacterized protein</fullName>
    </submittedName>
</protein>
<dbReference type="Gene3D" id="2.30.42.10">
    <property type="match status" value="1"/>
</dbReference>
<accession>A0A7R8WU79</accession>
<reference evidence="4" key="1">
    <citation type="submission" date="2020-11" db="EMBL/GenBank/DDBJ databases">
        <authorList>
            <person name="Tran Van P."/>
        </authorList>
    </citation>
    <scope>NUCLEOTIDE SEQUENCE</scope>
</reference>
<dbReference type="Gene3D" id="3.30.750.44">
    <property type="match status" value="1"/>
</dbReference>
<dbReference type="GO" id="GO:0008236">
    <property type="term" value="F:serine-type peptidase activity"/>
    <property type="evidence" value="ECO:0007669"/>
    <property type="project" value="UniProtKB-KW"/>
</dbReference>
<gene>
    <name evidence="4" type="ORF">CTOB1V02_LOCUS16095</name>
</gene>
<proteinExistence type="predicted"/>
<dbReference type="InterPro" id="IPR005151">
    <property type="entry name" value="Tail-specific_protease"/>
</dbReference>
<dbReference type="GO" id="GO:0007165">
    <property type="term" value="P:signal transduction"/>
    <property type="evidence" value="ECO:0007669"/>
    <property type="project" value="TreeGrafter"/>
</dbReference>
<keyword evidence="3" id="KW-0720">Serine protease</keyword>
<evidence type="ECO:0000313" key="4">
    <source>
        <dbReference type="EMBL" id="CAD7238280.1"/>
    </source>
</evidence>
<dbReference type="InterPro" id="IPR004447">
    <property type="entry name" value="Peptidase_S41A"/>
</dbReference>
<name>A0A7R8WU79_9CRUS</name>
<dbReference type="PANTHER" id="PTHR32060">
    <property type="entry name" value="TAIL-SPECIFIC PROTEASE"/>
    <property type="match status" value="1"/>
</dbReference>
<dbReference type="Pfam" id="PF03572">
    <property type="entry name" value="Peptidase_S41"/>
    <property type="match status" value="1"/>
</dbReference>
<dbReference type="AlphaFoldDB" id="A0A7R8WU79"/>
<keyword evidence="2" id="KW-0378">Hydrolase</keyword>
<dbReference type="EMBL" id="OB698935">
    <property type="protein sequence ID" value="CAD7238280.1"/>
    <property type="molecule type" value="Genomic_DNA"/>
</dbReference>
<organism evidence="4">
    <name type="scientific">Cyprideis torosa</name>
    <dbReference type="NCBI Taxonomy" id="163714"/>
    <lineage>
        <taxon>Eukaryota</taxon>
        <taxon>Metazoa</taxon>
        <taxon>Ecdysozoa</taxon>
        <taxon>Arthropoda</taxon>
        <taxon>Crustacea</taxon>
        <taxon>Oligostraca</taxon>
        <taxon>Ostracoda</taxon>
        <taxon>Podocopa</taxon>
        <taxon>Podocopida</taxon>
        <taxon>Cytherocopina</taxon>
        <taxon>Cytheroidea</taxon>
        <taxon>Cytherideidae</taxon>
        <taxon>Cyprideis</taxon>
    </lineage>
</organism>
<dbReference type="SMART" id="SM00245">
    <property type="entry name" value="TSPc"/>
    <property type="match status" value="1"/>
</dbReference>